<dbReference type="PANTHER" id="PTHR12604:SF4">
    <property type="entry name" value="X-RAY REPAIR CROSS-COMPLEMENTING PROTEIN 5"/>
    <property type="match status" value="1"/>
</dbReference>
<evidence type="ECO:0000256" key="8">
    <source>
        <dbReference type="ARBA" id="ARBA00023125"/>
    </source>
</evidence>
<keyword evidence="7" id="KW-0067">ATP-binding</keyword>
<accession>A0A6P7S7E1</accession>
<protein>
    <submittedName>
        <fullName evidence="15">X-ray repair cross-complementing protein 5</fullName>
    </submittedName>
</protein>
<evidence type="ECO:0000256" key="2">
    <source>
        <dbReference type="ARBA" id="ARBA00007726"/>
    </source>
</evidence>
<keyword evidence="8" id="KW-0238">DNA-binding</keyword>
<evidence type="ECO:0000256" key="5">
    <source>
        <dbReference type="ARBA" id="ARBA00022801"/>
    </source>
</evidence>
<dbReference type="SUPFAM" id="SSF100939">
    <property type="entry name" value="SPOC domain-like"/>
    <property type="match status" value="1"/>
</dbReference>
<dbReference type="GO" id="GO:0000723">
    <property type="term" value="P:telomere maintenance"/>
    <property type="evidence" value="ECO:0007669"/>
    <property type="project" value="InterPro"/>
</dbReference>
<evidence type="ECO:0000256" key="10">
    <source>
        <dbReference type="ARBA" id="ARBA00023204"/>
    </source>
</evidence>
<dbReference type="InterPro" id="IPR005161">
    <property type="entry name" value="Ku_N"/>
</dbReference>
<evidence type="ECO:0000256" key="11">
    <source>
        <dbReference type="ARBA" id="ARBA00023242"/>
    </source>
</evidence>
<keyword evidence="6" id="KW-0347">Helicase</keyword>
<dbReference type="GO" id="GO:0003684">
    <property type="term" value="F:damaged DNA binding"/>
    <property type="evidence" value="ECO:0007669"/>
    <property type="project" value="InterPro"/>
</dbReference>
<dbReference type="GO" id="GO:0042162">
    <property type="term" value="F:telomeric DNA binding"/>
    <property type="evidence" value="ECO:0007669"/>
    <property type="project" value="InterPro"/>
</dbReference>
<dbReference type="FunFam" id="2.40.290.10:FF:000005">
    <property type="entry name" value="X-ray repair cross-complementing protein 5"/>
    <property type="match status" value="1"/>
</dbReference>
<comment type="similarity">
    <text evidence="2">Belongs to the ku80 family.</text>
</comment>
<evidence type="ECO:0000256" key="4">
    <source>
        <dbReference type="ARBA" id="ARBA00022763"/>
    </source>
</evidence>
<dbReference type="InterPro" id="IPR016194">
    <property type="entry name" value="SPOC-like_C_dom_sf"/>
</dbReference>
<keyword evidence="5" id="KW-0378">Hydrolase</keyword>
<dbReference type="Gene3D" id="1.10.1600.10">
    <property type="match status" value="1"/>
</dbReference>
<evidence type="ECO:0000256" key="9">
    <source>
        <dbReference type="ARBA" id="ARBA00023172"/>
    </source>
</evidence>
<dbReference type="InterPro" id="IPR036465">
    <property type="entry name" value="vWFA_dom_sf"/>
</dbReference>
<keyword evidence="9" id="KW-0233">DNA recombination</keyword>
<dbReference type="KEGG" id="osn:115209677"/>
<dbReference type="Pfam" id="PF02735">
    <property type="entry name" value="Ku"/>
    <property type="match status" value="1"/>
</dbReference>
<gene>
    <name evidence="15" type="primary">LOC115209677</name>
</gene>
<dbReference type="RefSeq" id="XP_029634011.1">
    <property type="nucleotide sequence ID" value="XM_029778151.2"/>
</dbReference>
<proteinExistence type="inferred from homology"/>
<dbReference type="GO" id="GO:0016787">
    <property type="term" value="F:hydrolase activity"/>
    <property type="evidence" value="ECO:0007669"/>
    <property type="project" value="UniProtKB-KW"/>
</dbReference>
<dbReference type="AlphaFoldDB" id="A0A6P7S7E1"/>
<dbReference type="Pfam" id="PF03731">
    <property type="entry name" value="Ku_N"/>
    <property type="match status" value="1"/>
</dbReference>
<dbReference type="GO" id="GO:0006303">
    <property type="term" value="P:double-strand break repair via nonhomologous end joining"/>
    <property type="evidence" value="ECO:0007669"/>
    <property type="project" value="InterPro"/>
</dbReference>
<name>A0A6P7S7E1_9MOLL</name>
<dbReference type="SMART" id="SM00559">
    <property type="entry name" value="Ku78"/>
    <property type="match status" value="1"/>
</dbReference>
<evidence type="ECO:0000313" key="14">
    <source>
        <dbReference type="Proteomes" id="UP000515154"/>
    </source>
</evidence>
<organism evidence="14 15">
    <name type="scientific">Octopus sinensis</name>
    <name type="common">East Asian common octopus</name>
    <dbReference type="NCBI Taxonomy" id="2607531"/>
    <lineage>
        <taxon>Eukaryota</taxon>
        <taxon>Metazoa</taxon>
        <taxon>Spiralia</taxon>
        <taxon>Lophotrochozoa</taxon>
        <taxon>Mollusca</taxon>
        <taxon>Cephalopoda</taxon>
        <taxon>Coleoidea</taxon>
        <taxon>Octopodiformes</taxon>
        <taxon>Octopoda</taxon>
        <taxon>Incirrata</taxon>
        <taxon>Octopodidae</taxon>
        <taxon>Octopus</taxon>
    </lineage>
</organism>
<keyword evidence="4" id="KW-0227">DNA damage</keyword>
<dbReference type="InterPro" id="IPR006164">
    <property type="entry name" value="DNA_bd_Ku70/Ku80"/>
</dbReference>
<evidence type="ECO:0000256" key="7">
    <source>
        <dbReference type="ARBA" id="ARBA00022840"/>
    </source>
</evidence>
<evidence type="ECO:0000256" key="6">
    <source>
        <dbReference type="ARBA" id="ARBA00022806"/>
    </source>
</evidence>
<keyword evidence="14" id="KW-1185">Reference proteome</keyword>
<feature type="region of interest" description="Disordered" evidence="12">
    <location>
        <begin position="550"/>
        <end position="590"/>
    </location>
</feature>
<dbReference type="Proteomes" id="UP000515154">
    <property type="component" value="Linkage group LG3"/>
</dbReference>
<feature type="compositionally biased region" description="Basic and acidic residues" evidence="12">
    <location>
        <begin position="550"/>
        <end position="559"/>
    </location>
</feature>
<evidence type="ECO:0000256" key="1">
    <source>
        <dbReference type="ARBA" id="ARBA00004123"/>
    </source>
</evidence>
<sequence>MAYNKTAIIIVLDVSPSMCGKDLAQDSYLSQALQIIKQIVYRKVFSESKDEIAVILLGTSNTSNPLAHEDNYQNICVERFLSVPDFDLLEWLVKFHPTDTTEADFVDALIVAMDHLQTNLETKKGLKHRQIILLSNLMSLFVDDQIGDIMINMKQQEITFNVISPKSTGDINQVSDEQQKEAETIIEQMYSMVKGHNYSFHDALSRPNVFTKHHSSSAWKCNLEIGSNLSIPICGYIKLKGYKPAQSWKKVFANDQAAALKESRTLHLNDENETEIEYQDTVPGFYYGSTLVPISEMSEKYKSAKCFTVLGFTSKENVPVYSYMGDSTMYVIAEPTDQVTSVAFSALVNALFETNMLAIVRRVYDARSGPRIGCLKPHIKNDYECMIYHELPFFEDILNCEFDPLPVDSCDNPKKFKPSNAQLEAMDNLIDTMTFSNEGKHKFLNTKYISTPSLQKFYQCFEQRVLEPTKPIPELPTKHGVSFFENNEAVEKIKENFKLEKLKPNKTEKTGEKLFDLNLDMDSSQMKAEAPNDAPKDFKQLVLAGKYFKDNLHDTKESEENAGQNKSDSQESSKPDQPMEGSADDLLDEM</sequence>
<dbReference type="Gene3D" id="2.40.290.10">
    <property type="match status" value="1"/>
</dbReference>
<evidence type="ECO:0000256" key="12">
    <source>
        <dbReference type="SAM" id="MobiDB-lite"/>
    </source>
</evidence>
<evidence type="ECO:0000259" key="13">
    <source>
        <dbReference type="SMART" id="SM00559"/>
    </source>
</evidence>
<dbReference type="CDD" id="cd00873">
    <property type="entry name" value="KU80"/>
    <property type="match status" value="1"/>
</dbReference>
<dbReference type="InterPro" id="IPR024193">
    <property type="entry name" value="Ku80"/>
</dbReference>
<dbReference type="GO" id="GO:0006310">
    <property type="term" value="P:DNA recombination"/>
    <property type="evidence" value="ECO:0007669"/>
    <property type="project" value="UniProtKB-KW"/>
</dbReference>
<evidence type="ECO:0000256" key="3">
    <source>
        <dbReference type="ARBA" id="ARBA00022741"/>
    </source>
</evidence>
<dbReference type="GO" id="GO:0003690">
    <property type="term" value="F:double-stranded DNA binding"/>
    <property type="evidence" value="ECO:0007669"/>
    <property type="project" value="TreeGrafter"/>
</dbReference>
<dbReference type="SUPFAM" id="SSF53300">
    <property type="entry name" value="vWA-like"/>
    <property type="match status" value="1"/>
</dbReference>
<keyword evidence="11" id="KW-0539">Nucleus</keyword>
<dbReference type="GO" id="GO:0004386">
    <property type="term" value="F:helicase activity"/>
    <property type="evidence" value="ECO:0007669"/>
    <property type="project" value="UniProtKB-KW"/>
</dbReference>
<dbReference type="GO" id="GO:0005524">
    <property type="term" value="F:ATP binding"/>
    <property type="evidence" value="ECO:0007669"/>
    <property type="project" value="UniProtKB-KW"/>
</dbReference>
<dbReference type="GO" id="GO:0043564">
    <property type="term" value="C:Ku70:Ku80 complex"/>
    <property type="evidence" value="ECO:0007669"/>
    <property type="project" value="InterPro"/>
</dbReference>
<comment type="subcellular location">
    <subcellularLocation>
        <location evidence="1">Nucleus</location>
    </subcellularLocation>
</comment>
<evidence type="ECO:0000313" key="15">
    <source>
        <dbReference type="RefSeq" id="XP_029634011.1"/>
    </source>
</evidence>
<keyword evidence="10" id="KW-0234">DNA repair</keyword>
<dbReference type="Gene3D" id="3.40.50.410">
    <property type="entry name" value="von Willebrand factor, type A domain"/>
    <property type="match status" value="1"/>
</dbReference>
<dbReference type="PANTHER" id="PTHR12604">
    <property type="entry name" value="KU AUTOANTIGEN DNA HELICASE"/>
    <property type="match status" value="1"/>
</dbReference>
<reference evidence="15" key="1">
    <citation type="submission" date="2025-08" db="UniProtKB">
        <authorList>
            <consortium name="RefSeq"/>
        </authorList>
    </citation>
    <scope>IDENTIFICATION</scope>
</reference>
<keyword evidence="3" id="KW-0547">Nucleotide-binding</keyword>
<feature type="domain" description="Ku" evidence="13">
    <location>
        <begin position="273"/>
        <end position="409"/>
    </location>
</feature>